<accession>A0A948RSE1</accession>
<sequence length="149" mass="16585">MIREAVAARDGFLRNHPELQSFQDEIIRQTKNLGCAANRMAVLDAMMRESVAELRKHLLELRHDLQSLVEENPAEAPAQAPEESLEPGDGSAERAVPESEDRHEPECRGHSPAGKIIGPADAWPRPPVGERFPPKKSDGEPTEPERRDD</sequence>
<dbReference type="AlphaFoldDB" id="A0A948RSE1"/>
<feature type="compositionally biased region" description="Basic and acidic residues" evidence="1">
    <location>
        <begin position="91"/>
        <end position="109"/>
    </location>
</feature>
<name>A0A948RSE1_UNCEI</name>
<reference evidence="2" key="1">
    <citation type="submission" date="2021-05" db="EMBL/GenBank/DDBJ databases">
        <title>Energy efficiency and biological interactions define the core microbiome of deep oligotrophic groundwater.</title>
        <authorList>
            <person name="Mehrshad M."/>
            <person name="Lopez-Fernandez M."/>
            <person name="Bell E."/>
            <person name="Bernier-Latmani R."/>
            <person name="Bertilsson S."/>
            <person name="Dopson M."/>
        </authorList>
    </citation>
    <scope>NUCLEOTIDE SEQUENCE</scope>
    <source>
        <strain evidence="2">Modern_marine.mb.64</strain>
    </source>
</reference>
<evidence type="ECO:0000313" key="3">
    <source>
        <dbReference type="Proteomes" id="UP000777784"/>
    </source>
</evidence>
<feature type="compositionally biased region" description="Low complexity" evidence="1">
    <location>
        <begin position="70"/>
        <end position="82"/>
    </location>
</feature>
<comment type="caution">
    <text evidence="2">The sequence shown here is derived from an EMBL/GenBank/DDBJ whole genome shotgun (WGS) entry which is preliminary data.</text>
</comment>
<gene>
    <name evidence="2" type="ORF">KJ970_04360</name>
</gene>
<organism evidence="2 3">
    <name type="scientific">Eiseniibacteriota bacterium</name>
    <dbReference type="NCBI Taxonomy" id="2212470"/>
    <lineage>
        <taxon>Bacteria</taxon>
        <taxon>Candidatus Eiseniibacteriota</taxon>
    </lineage>
</organism>
<evidence type="ECO:0000313" key="2">
    <source>
        <dbReference type="EMBL" id="MBU2690138.1"/>
    </source>
</evidence>
<feature type="compositionally biased region" description="Basic and acidic residues" evidence="1">
    <location>
        <begin position="132"/>
        <end position="149"/>
    </location>
</feature>
<feature type="region of interest" description="Disordered" evidence="1">
    <location>
        <begin position="69"/>
        <end position="149"/>
    </location>
</feature>
<evidence type="ECO:0000256" key="1">
    <source>
        <dbReference type="SAM" id="MobiDB-lite"/>
    </source>
</evidence>
<proteinExistence type="predicted"/>
<dbReference type="EMBL" id="JAHJDP010000023">
    <property type="protein sequence ID" value="MBU2690138.1"/>
    <property type="molecule type" value="Genomic_DNA"/>
</dbReference>
<dbReference type="Proteomes" id="UP000777784">
    <property type="component" value="Unassembled WGS sequence"/>
</dbReference>
<protein>
    <submittedName>
        <fullName evidence="2">Uncharacterized protein</fullName>
    </submittedName>
</protein>